<reference evidence="4 5" key="1">
    <citation type="submission" date="2018-06" db="EMBL/GenBank/DDBJ databases">
        <authorList>
            <consortium name="Pathogen Informatics"/>
            <person name="Doyle S."/>
        </authorList>
    </citation>
    <scope>NUCLEOTIDE SEQUENCE [LARGE SCALE GENOMIC DNA]</scope>
    <source>
        <strain evidence="4 5">NCTC4191</strain>
    </source>
</reference>
<dbReference type="InterPro" id="IPR002634">
    <property type="entry name" value="BolA"/>
</dbReference>
<dbReference type="EMBL" id="UFRN01000002">
    <property type="protein sequence ID" value="SUT93288.1"/>
    <property type="molecule type" value="Genomic_DNA"/>
</dbReference>
<gene>
    <name evidence="4" type="primary">bolA</name>
    <name evidence="4" type="ORF">NCTC4191_01138</name>
</gene>
<dbReference type="PANTHER" id="PTHR46229">
    <property type="entry name" value="BOLA TRANSCRIPTION REGULATOR"/>
    <property type="match status" value="1"/>
</dbReference>
<sequence length="103" mass="11391">MLIEQAIRDKLTAQFSPVFLNIENESYMHSSGRGAESHFKVTLVSETFEGIRTVARHRAIYTCLADELENGVHALALHTYTPTEWAENNGMVPKSPNCAGVGL</sequence>
<dbReference type="GO" id="GO:0005829">
    <property type="term" value="C:cytosol"/>
    <property type="evidence" value="ECO:0007669"/>
    <property type="project" value="TreeGrafter"/>
</dbReference>
<evidence type="ECO:0000256" key="1">
    <source>
        <dbReference type="ARBA" id="ARBA00005578"/>
    </source>
</evidence>
<evidence type="ECO:0000313" key="5">
    <source>
        <dbReference type="Proteomes" id="UP000254253"/>
    </source>
</evidence>
<name>A0A380TX69_ACTLI</name>
<dbReference type="PIRSF" id="PIRSF003113">
    <property type="entry name" value="BolA"/>
    <property type="match status" value="1"/>
</dbReference>
<dbReference type="GO" id="GO:0006351">
    <property type="term" value="P:DNA-templated transcription"/>
    <property type="evidence" value="ECO:0007669"/>
    <property type="project" value="TreeGrafter"/>
</dbReference>
<dbReference type="InterPro" id="IPR050961">
    <property type="entry name" value="BolA/IbaG_stress_morph_reg"/>
</dbReference>
<dbReference type="Gene3D" id="3.30.300.90">
    <property type="entry name" value="BolA-like"/>
    <property type="match status" value="1"/>
</dbReference>
<dbReference type="AlphaFoldDB" id="A0A380TX69"/>
<dbReference type="RefSeq" id="WP_005600288.1">
    <property type="nucleotide sequence ID" value="NZ_LR134169.1"/>
</dbReference>
<evidence type="ECO:0000256" key="2">
    <source>
        <dbReference type="ARBA" id="ARBA00074073"/>
    </source>
</evidence>
<dbReference type="SUPFAM" id="SSF82657">
    <property type="entry name" value="BolA-like"/>
    <property type="match status" value="1"/>
</dbReference>
<protein>
    <recommendedName>
        <fullName evidence="2">DNA-binding transcriptional regulator BolA</fullName>
    </recommendedName>
</protein>
<accession>A0A380TX69</accession>
<proteinExistence type="inferred from homology"/>
<dbReference type="Proteomes" id="UP000254253">
    <property type="component" value="Unassembled WGS sequence"/>
</dbReference>
<evidence type="ECO:0000313" key="4">
    <source>
        <dbReference type="EMBL" id="SUT93288.1"/>
    </source>
</evidence>
<organism evidence="4 5">
    <name type="scientific">Actinobacillus lignieresii</name>
    <dbReference type="NCBI Taxonomy" id="720"/>
    <lineage>
        <taxon>Bacteria</taxon>
        <taxon>Pseudomonadati</taxon>
        <taxon>Pseudomonadota</taxon>
        <taxon>Gammaproteobacteria</taxon>
        <taxon>Pasteurellales</taxon>
        <taxon>Pasteurellaceae</taxon>
        <taxon>Actinobacillus</taxon>
    </lineage>
</organism>
<dbReference type="InterPro" id="IPR036065">
    <property type="entry name" value="BolA-like_sf"/>
</dbReference>
<dbReference type="Pfam" id="PF01722">
    <property type="entry name" value="BolA"/>
    <property type="match status" value="1"/>
</dbReference>
<keyword evidence="5" id="KW-1185">Reference proteome</keyword>
<evidence type="ECO:0000256" key="3">
    <source>
        <dbReference type="RuleBase" id="RU003860"/>
    </source>
</evidence>
<dbReference type="FunFam" id="3.30.300.90:FF:000001">
    <property type="entry name" value="Transcriptional regulator BolA"/>
    <property type="match status" value="1"/>
</dbReference>
<comment type="similarity">
    <text evidence="1 3">Belongs to the BolA/IbaG family.</text>
</comment>
<dbReference type="PANTHER" id="PTHR46229:SF2">
    <property type="entry name" value="BOLA-LIKE PROTEIN 1"/>
    <property type="match status" value="1"/>
</dbReference>
<dbReference type="GO" id="GO:1990229">
    <property type="term" value="C:iron-sulfur cluster assembly complex"/>
    <property type="evidence" value="ECO:0007669"/>
    <property type="project" value="UniProtKB-ARBA"/>
</dbReference>